<keyword evidence="3" id="KW-1185">Reference proteome</keyword>
<organism evidence="2 3">
    <name type="scientific">Culex pipiens pipiens</name>
    <name type="common">Northern house mosquito</name>
    <dbReference type="NCBI Taxonomy" id="38569"/>
    <lineage>
        <taxon>Eukaryota</taxon>
        <taxon>Metazoa</taxon>
        <taxon>Ecdysozoa</taxon>
        <taxon>Arthropoda</taxon>
        <taxon>Hexapoda</taxon>
        <taxon>Insecta</taxon>
        <taxon>Pterygota</taxon>
        <taxon>Neoptera</taxon>
        <taxon>Endopterygota</taxon>
        <taxon>Diptera</taxon>
        <taxon>Nematocera</taxon>
        <taxon>Culicoidea</taxon>
        <taxon>Culicidae</taxon>
        <taxon>Culicinae</taxon>
        <taxon>Culicini</taxon>
        <taxon>Culex</taxon>
        <taxon>Culex</taxon>
    </lineage>
</organism>
<dbReference type="EMBL" id="JBEHCU010008202">
    <property type="protein sequence ID" value="KAL1386783.1"/>
    <property type="molecule type" value="Genomic_DNA"/>
</dbReference>
<evidence type="ECO:0000313" key="3">
    <source>
        <dbReference type="Proteomes" id="UP001562425"/>
    </source>
</evidence>
<sequence>MITNDPGVEEVRILFVANLPSVTEMLMNENVPGVNEVRIFFLAYLPSVAKIRMITNDPGVDEVRILVVANLPALAKLLMIENVPEDNEVRIRDFFDYQQLATEGRMVTTRMRTSSAPGSFFSITRISATEGRKVGDGEDVHLVHNRAILDHPNRTSKQESSSIFTNQRREFD</sequence>
<reference evidence="2 3" key="1">
    <citation type="submission" date="2024-05" db="EMBL/GenBank/DDBJ databases">
        <title>Culex pipiens pipiens assembly and annotation.</title>
        <authorList>
            <person name="Alout H."/>
            <person name="Durand T."/>
        </authorList>
    </citation>
    <scope>NUCLEOTIDE SEQUENCE [LARGE SCALE GENOMIC DNA]</scope>
    <source>
        <strain evidence="2">HA-2024</strain>
        <tissue evidence="2">Whole body</tissue>
    </source>
</reference>
<dbReference type="AlphaFoldDB" id="A0ABD1D0V8"/>
<comment type="caution">
    <text evidence="2">The sequence shown here is derived from an EMBL/GenBank/DDBJ whole genome shotgun (WGS) entry which is preliminary data.</text>
</comment>
<proteinExistence type="predicted"/>
<dbReference type="Proteomes" id="UP001562425">
    <property type="component" value="Unassembled WGS sequence"/>
</dbReference>
<gene>
    <name evidence="2" type="ORF">pipiens_012818</name>
</gene>
<accession>A0ABD1D0V8</accession>
<evidence type="ECO:0000313" key="2">
    <source>
        <dbReference type="EMBL" id="KAL1386783.1"/>
    </source>
</evidence>
<protein>
    <submittedName>
        <fullName evidence="2">Uncharacterized protein</fullName>
    </submittedName>
</protein>
<name>A0ABD1D0V8_CULPP</name>
<evidence type="ECO:0000256" key="1">
    <source>
        <dbReference type="SAM" id="MobiDB-lite"/>
    </source>
</evidence>
<feature type="region of interest" description="Disordered" evidence="1">
    <location>
        <begin position="149"/>
        <end position="172"/>
    </location>
</feature>